<feature type="non-terminal residue" evidence="2">
    <location>
        <position position="1"/>
    </location>
</feature>
<feature type="region of interest" description="Disordered" evidence="1">
    <location>
        <begin position="335"/>
        <end position="409"/>
    </location>
</feature>
<dbReference type="EC" id="1.14.19.3" evidence="2"/>
<reference evidence="2" key="1">
    <citation type="submission" date="2020-02" db="EMBL/GenBank/DDBJ databases">
        <authorList>
            <person name="Meier V. D."/>
        </authorList>
    </citation>
    <scope>NUCLEOTIDE SEQUENCE</scope>
    <source>
        <strain evidence="2">AVDCRST_MAG69</strain>
    </source>
</reference>
<feature type="compositionally biased region" description="Basic residues" evidence="1">
    <location>
        <begin position="167"/>
        <end position="188"/>
    </location>
</feature>
<dbReference type="EMBL" id="CADCVP010000210">
    <property type="protein sequence ID" value="CAA9502598.1"/>
    <property type="molecule type" value="Genomic_DNA"/>
</dbReference>
<sequence length="409" mass="44311">DGGHGRSARAPGCRAARGVRPRARRHPRRGLRRSGRARPALHHRHGRAPPPSRGPRPRPAHLRIPPSPDPGRRDLRALRGQDPREHGDRPQRDARPVGLDERSPDPLVPMGLGLRLDRRGVEARPQLRPPHVHQHPRQGSRPRLRDHARRPAAEVESGLPAAAAIQRRARRPVRVGRGGARPRSRSRPARREAPLGGLARGQGDGRQGAPPDRQGLHRLSGPLRPPRLPRHAESQCRGQRDPQRVGLRDHLLRPLPRPDVHLHRGGGRGRVARRLLRAPAARFGEHRGRPHLPRAERQPRPSGGAPPVSGHAEHPLRRDRAARPGPVRALLPALQHGSAAAAARDGAAHDRAPRVPGRRSPPEAGPLSRPGAGAGGAGADGGANCSRPGRLGARAAHRRRPGRHAAACL</sequence>
<protein>
    <submittedName>
        <fullName evidence="2">Linoleoyl-CoA desaturase</fullName>
        <ecNumber evidence="2">1.14.19.3</ecNumber>
    </submittedName>
</protein>
<accession>A0A6J4SMA1</accession>
<evidence type="ECO:0000313" key="2">
    <source>
        <dbReference type="EMBL" id="CAA9502598.1"/>
    </source>
</evidence>
<name>A0A6J4SMA1_9ACTN</name>
<proteinExistence type="predicted"/>
<feature type="compositionally biased region" description="Gly residues" evidence="1">
    <location>
        <begin position="372"/>
        <end position="381"/>
    </location>
</feature>
<feature type="non-terminal residue" evidence="2">
    <location>
        <position position="409"/>
    </location>
</feature>
<dbReference type="AlphaFoldDB" id="A0A6J4SMA1"/>
<keyword evidence="2" id="KW-0560">Oxidoreductase</keyword>
<feature type="compositionally biased region" description="Basic and acidic residues" evidence="1">
    <location>
        <begin position="70"/>
        <end position="104"/>
    </location>
</feature>
<feature type="compositionally biased region" description="Basic and acidic residues" evidence="1">
    <location>
        <begin position="283"/>
        <end position="299"/>
    </location>
</feature>
<feature type="compositionally biased region" description="Basic residues" evidence="1">
    <location>
        <begin position="130"/>
        <end position="142"/>
    </location>
</feature>
<evidence type="ECO:0000256" key="1">
    <source>
        <dbReference type="SAM" id="MobiDB-lite"/>
    </source>
</evidence>
<feature type="region of interest" description="Disordered" evidence="1">
    <location>
        <begin position="1"/>
        <end position="319"/>
    </location>
</feature>
<feature type="compositionally biased region" description="Basic residues" evidence="1">
    <location>
        <begin position="17"/>
        <end position="47"/>
    </location>
</feature>
<feature type="compositionally biased region" description="Basic residues" evidence="1">
    <location>
        <begin position="263"/>
        <end position="276"/>
    </location>
</feature>
<gene>
    <name evidence="2" type="ORF">AVDCRST_MAG69-1982</name>
</gene>
<feature type="compositionally biased region" description="Basic and acidic residues" evidence="1">
    <location>
        <begin position="230"/>
        <end position="262"/>
    </location>
</feature>
<dbReference type="GO" id="GO:0016213">
    <property type="term" value="F:acyl-CoA 6-desaturase activity"/>
    <property type="evidence" value="ECO:0007669"/>
    <property type="project" value="UniProtKB-EC"/>
</dbReference>
<feature type="compositionally biased region" description="Basic and acidic residues" evidence="1">
    <location>
        <begin position="143"/>
        <end position="153"/>
    </location>
</feature>
<feature type="compositionally biased region" description="Low complexity" evidence="1">
    <location>
        <begin position="336"/>
        <end position="345"/>
    </location>
</feature>
<organism evidence="2">
    <name type="scientific">uncultured Solirubrobacteraceae bacterium</name>
    <dbReference type="NCBI Taxonomy" id="1162706"/>
    <lineage>
        <taxon>Bacteria</taxon>
        <taxon>Bacillati</taxon>
        <taxon>Actinomycetota</taxon>
        <taxon>Thermoleophilia</taxon>
        <taxon>Solirubrobacterales</taxon>
        <taxon>Solirubrobacteraceae</taxon>
        <taxon>environmental samples</taxon>
    </lineage>
</organism>